<dbReference type="GO" id="GO:0006364">
    <property type="term" value="P:rRNA processing"/>
    <property type="evidence" value="ECO:0007669"/>
    <property type="project" value="UniProtKB-KW"/>
</dbReference>
<sequence>MSDADPLSALLHALSSCPAVDGDVLFINGIYGPGVDVQSTSWHVLQYFKTEAIRWPDRAILLQDDGLGAGRYDRVLVLISKQHDASRRDLAVAARCLRSGGVLLAAGANDAGGRRIEDDLRALGFSTVSDSRYKSRVVEVRCEGGLHEDVLQNWISSGGWQPVLQEQFVSRPGLFSWDRIDVGSALLAAHITADLGGCGADFGCGYGFLSAHILNHCPGVSFLYALDVDARAVEACRRNTAFAGDRINCFWHDLTTMPPALPMLDFIVMNPPFHEGSLTHKELGRAFIRTASSCLRREGRLLMVANNHLPYEDVLGESFSTVAVTTVAQGYKVIEAIR</sequence>
<dbReference type="GO" id="GO:0032259">
    <property type="term" value="P:methylation"/>
    <property type="evidence" value="ECO:0007669"/>
    <property type="project" value="UniProtKB-KW"/>
</dbReference>
<name>A0A7T5R2D2_9BACT</name>
<dbReference type="SUPFAM" id="SSF53335">
    <property type="entry name" value="S-adenosyl-L-methionine-dependent methyltransferases"/>
    <property type="match status" value="2"/>
</dbReference>
<dbReference type="EMBL" id="CP066681">
    <property type="protein sequence ID" value="QQG36293.1"/>
    <property type="molecule type" value="Genomic_DNA"/>
</dbReference>
<keyword evidence="5" id="KW-0949">S-adenosyl-L-methionine</keyword>
<dbReference type="Gene3D" id="3.40.50.150">
    <property type="entry name" value="Vaccinia Virus protein VP39"/>
    <property type="match status" value="2"/>
</dbReference>
<dbReference type="Proteomes" id="UP000595362">
    <property type="component" value="Chromosome"/>
</dbReference>
<protein>
    <submittedName>
        <fullName evidence="7">Class I SAM-dependent methyltransferase</fullName>
    </submittedName>
</protein>
<evidence type="ECO:0000259" key="6">
    <source>
        <dbReference type="Pfam" id="PF05175"/>
    </source>
</evidence>
<dbReference type="PANTHER" id="PTHR47816:SF4">
    <property type="entry name" value="RIBOSOMAL RNA SMALL SUBUNIT METHYLTRANSFERASE C"/>
    <property type="match status" value="1"/>
</dbReference>
<evidence type="ECO:0000256" key="1">
    <source>
        <dbReference type="ARBA" id="ARBA00022490"/>
    </source>
</evidence>
<dbReference type="PROSITE" id="PS00092">
    <property type="entry name" value="N6_MTASE"/>
    <property type="match status" value="1"/>
</dbReference>
<evidence type="ECO:0000313" key="8">
    <source>
        <dbReference type="Proteomes" id="UP000595362"/>
    </source>
</evidence>
<dbReference type="InterPro" id="IPR029063">
    <property type="entry name" value="SAM-dependent_MTases_sf"/>
</dbReference>
<dbReference type="Pfam" id="PF05175">
    <property type="entry name" value="MTS"/>
    <property type="match status" value="1"/>
</dbReference>
<organism evidence="7 8">
    <name type="scientific">Micavibrio aeruginosavorus</name>
    <dbReference type="NCBI Taxonomy" id="349221"/>
    <lineage>
        <taxon>Bacteria</taxon>
        <taxon>Pseudomonadati</taxon>
        <taxon>Bdellovibrionota</taxon>
        <taxon>Bdellovibrionia</taxon>
        <taxon>Bdellovibrionales</taxon>
        <taxon>Pseudobdellovibrionaceae</taxon>
        <taxon>Micavibrio</taxon>
    </lineage>
</organism>
<accession>A0A7T5R2D2</accession>
<dbReference type="PANTHER" id="PTHR47816">
    <property type="entry name" value="RIBOSOMAL RNA SMALL SUBUNIT METHYLTRANSFERASE C"/>
    <property type="match status" value="1"/>
</dbReference>
<dbReference type="InterPro" id="IPR046977">
    <property type="entry name" value="RsmC/RlmG"/>
</dbReference>
<reference evidence="7 8" key="1">
    <citation type="submission" date="2020-07" db="EMBL/GenBank/DDBJ databases">
        <title>Huge and variable diversity of episymbiotic CPR bacteria and DPANN archaea in groundwater ecosystems.</title>
        <authorList>
            <person name="He C.Y."/>
            <person name="Keren R."/>
            <person name="Whittaker M."/>
            <person name="Farag I.F."/>
            <person name="Doudna J."/>
            <person name="Cate J.H.D."/>
            <person name="Banfield J.F."/>
        </authorList>
    </citation>
    <scope>NUCLEOTIDE SEQUENCE [LARGE SCALE GENOMIC DNA]</scope>
    <source>
        <strain evidence="7">NC_groundwater_70_Ag_B-0.1um_54_66</strain>
    </source>
</reference>
<gene>
    <name evidence="7" type="ORF">HYS17_00430</name>
</gene>
<evidence type="ECO:0000256" key="4">
    <source>
        <dbReference type="ARBA" id="ARBA00022679"/>
    </source>
</evidence>
<dbReference type="AlphaFoldDB" id="A0A7T5R2D2"/>
<dbReference type="CDD" id="cd02440">
    <property type="entry name" value="AdoMet_MTases"/>
    <property type="match status" value="1"/>
</dbReference>
<evidence type="ECO:0000256" key="3">
    <source>
        <dbReference type="ARBA" id="ARBA00022603"/>
    </source>
</evidence>
<evidence type="ECO:0000313" key="7">
    <source>
        <dbReference type="EMBL" id="QQG36293.1"/>
    </source>
</evidence>
<dbReference type="GO" id="GO:0008170">
    <property type="term" value="F:N-methyltransferase activity"/>
    <property type="evidence" value="ECO:0007669"/>
    <property type="project" value="UniProtKB-ARBA"/>
</dbReference>
<dbReference type="InterPro" id="IPR007848">
    <property type="entry name" value="Small_mtfrase_dom"/>
</dbReference>
<evidence type="ECO:0000256" key="5">
    <source>
        <dbReference type="ARBA" id="ARBA00022691"/>
    </source>
</evidence>
<dbReference type="GO" id="GO:0008757">
    <property type="term" value="F:S-adenosylmethionine-dependent methyltransferase activity"/>
    <property type="evidence" value="ECO:0007669"/>
    <property type="project" value="InterPro"/>
</dbReference>
<dbReference type="InterPro" id="IPR002052">
    <property type="entry name" value="DNA_methylase_N6_adenine_CS"/>
</dbReference>
<keyword evidence="1" id="KW-0963">Cytoplasm</keyword>
<dbReference type="GO" id="GO:0003676">
    <property type="term" value="F:nucleic acid binding"/>
    <property type="evidence" value="ECO:0007669"/>
    <property type="project" value="InterPro"/>
</dbReference>
<keyword evidence="2" id="KW-0698">rRNA processing</keyword>
<keyword evidence="3 7" id="KW-0489">Methyltransferase</keyword>
<evidence type="ECO:0000256" key="2">
    <source>
        <dbReference type="ARBA" id="ARBA00022552"/>
    </source>
</evidence>
<keyword evidence="4 7" id="KW-0808">Transferase</keyword>
<proteinExistence type="predicted"/>
<feature type="domain" description="Methyltransferase small" evidence="6">
    <location>
        <begin position="167"/>
        <end position="334"/>
    </location>
</feature>